<dbReference type="CTD" id="8237182"/>
<dbReference type="InParanoid" id="E0VQJ8"/>
<sequence length="344" mass="39673">MLSSNYSFNACTEPCKKKKSDSIESTWLSSSDFGECYTRSLDSHSYPCLILVFNGKNLDIKPDVIHESLSAISIKHYYGKCYDETNVKDTEKEMEEIYYQPDELGGLELFGSDYKTLSSVGSKSSGKIYNSSPEESSVTDDTLPICVRQKINCRNSFWNLHKPELCKLTWPQKYVSKATVIDHLHEHLINHGPLCADFHEETDRISMLNTELNEYGRLKVLASPRVLPPEETSFYLQKKNNNKIKNALSNFKCKGITIRKPVLQTEVKFIQIDDDDDEIIERNNNLRRSKGEFCLTIGKHIRKPPKIKSSTEVEDAQSHLDLRVGMEFLKKNENFFFYTYMKIK</sequence>
<keyword evidence="3" id="KW-1185">Reference proteome</keyword>
<dbReference type="GeneID" id="8237182"/>
<dbReference type="OrthoDB" id="6588656at2759"/>
<dbReference type="EnsemblMetazoa" id="PHUM378480-RA">
    <property type="protein sequence ID" value="PHUM378480-PA"/>
    <property type="gene ID" value="PHUM378480"/>
</dbReference>
<name>E0VQJ8_PEDHC</name>
<evidence type="ECO:0000313" key="1">
    <source>
        <dbReference type="EMBL" id="EEB15654.1"/>
    </source>
</evidence>
<dbReference type="HOGENOM" id="CLU_807285_0_0_1"/>
<dbReference type="KEGG" id="phu:Phum_PHUM378480"/>
<dbReference type="AlphaFoldDB" id="E0VQJ8"/>
<protein>
    <submittedName>
        <fullName evidence="1 2">Uncharacterized protein</fullName>
    </submittedName>
</protein>
<reference evidence="1" key="2">
    <citation type="submission" date="2007-04" db="EMBL/GenBank/DDBJ databases">
        <title>The genome of the human body louse.</title>
        <authorList>
            <consortium name="The Human Body Louse Genome Consortium"/>
            <person name="Kirkness E."/>
            <person name="Walenz B."/>
            <person name="Hass B."/>
            <person name="Bruggner R."/>
            <person name="Strausberg R."/>
        </authorList>
    </citation>
    <scope>NUCLEOTIDE SEQUENCE</scope>
    <source>
        <strain evidence="1">USDA</strain>
    </source>
</reference>
<reference evidence="2" key="3">
    <citation type="submission" date="2020-05" db="UniProtKB">
        <authorList>
            <consortium name="EnsemblMetazoa"/>
        </authorList>
    </citation>
    <scope>IDENTIFICATION</scope>
    <source>
        <strain evidence="2">USDA</strain>
    </source>
</reference>
<evidence type="ECO:0000313" key="3">
    <source>
        <dbReference type="Proteomes" id="UP000009046"/>
    </source>
</evidence>
<reference evidence="1" key="1">
    <citation type="submission" date="2007-04" db="EMBL/GenBank/DDBJ databases">
        <title>Annotation of Pediculus humanus corporis strain USDA.</title>
        <authorList>
            <person name="Kirkness E."/>
            <person name="Hannick L."/>
            <person name="Hass B."/>
            <person name="Bruggner R."/>
            <person name="Lawson D."/>
            <person name="Bidwell S."/>
            <person name="Joardar V."/>
            <person name="Caler E."/>
            <person name="Walenz B."/>
            <person name="Inman J."/>
            <person name="Schobel S."/>
            <person name="Galinsky K."/>
            <person name="Amedeo P."/>
            <person name="Strausberg R."/>
        </authorList>
    </citation>
    <scope>NUCLEOTIDE SEQUENCE</scope>
    <source>
        <strain evidence="1">USDA</strain>
    </source>
</reference>
<dbReference type="EMBL" id="AAZO01004426">
    <property type="status" value="NOT_ANNOTATED_CDS"/>
    <property type="molecule type" value="Genomic_DNA"/>
</dbReference>
<dbReference type="Proteomes" id="UP000009046">
    <property type="component" value="Unassembled WGS sequence"/>
</dbReference>
<proteinExistence type="predicted"/>
<accession>E0VQJ8</accession>
<evidence type="ECO:0000313" key="2">
    <source>
        <dbReference type="EnsemblMetazoa" id="PHUM378480-PA"/>
    </source>
</evidence>
<dbReference type="RefSeq" id="XP_002428392.1">
    <property type="nucleotide sequence ID" value="XM_002428347.1"/>
</dbReference>
<dbReference type="VEuPathDB" id="VectorBase:PHUM378480"/>
<gene>
    <name evidence="2" type="primary">8237182</name>
    <name evidence="1" type="ORF">Phum_PHUM378480</name>
</gene>
<dbReference type="EMBL" id="DS235430">
    <property type="protein sequence ID" value="EEB15654.1"/>
    <property type="molecule type" value="Genomic_DNA"/>
</dbReference>
<organism>
    <name type="scientific">Pediculus humanus subsp. corporis</name>
    <name type="common">Body louse</name>
    <dbReference type="NCBI Taxonomy" id="121224"/>
    <lineage>
        <taxon>Eukaryota</taxon>
        <taxon>Metazoa</taxon>
        <taxon>Ecdysozoa</taxon>
        <taxon>Arthropoda</taxon>
        <taxon>Hexapoda</taxon>
        <taxon>Insecta</taxon>
        <taxon>Pterygota</taxon>
        <taxon>Neoptera</taxon>
        <taxon>Paraneoptera</taxon>
        <taxon>Psocodea</taxon>
        <taxon>Troctomorpha</taxon>
        <taxon>Phthiraptera</taxon>
        <taxon>Anoplura</taxon>
        <taxon>Pediculidae</taxon>
        <taxon>Pediculus</taxon>
    </lineage>
</organism>